<reference evidence="5 6" key="1">
    <citation type="submission" date="2014-03" db="EMBL/GenBank/DDBJ databases">
        <title>The genomes of two eusocial bee gut symbionts.</title>
        <authorList>
            <person name="Kwong W.K."/>
            <person name="Engel P."/>
            <person name="Koch H."/>
            <person name="Moran N.A."/>
        </authorList>
    </citation>
    <scope>NUCLEOTIDE SEQUENCE [LARGE SCALE GENOMIC DNA]</scope>
    <source>
        <strain evidence="6">wkB29</strain>
    </source>
</reference>
<dbReference type="SUPFAM" id="SSF52972">
    <property type="entry name" value="ITPase-like"/>
    <property type="match status" value="1"/>
</dbReference>
<dbReference type="CDD" id="cd00555">
    <property type="entry name" value="Maf"/>
    <property type="match status" value="1"/>
</dbReference>
<keyword evidence="4" id="KW-0963">Cytoplasm</keyword>
<dbReference type="PANTHER" id="PTHR43213">
    <property type="entry name" value="BIFUNCTIONAL DTTP/UTP PYROPHOSPHATASE/METHYLTRANSFERASE PROTEIN-RELATED"/>
    <property type="match status" value="1"/>
</dbReference>
<dbReference type="NCBIfam" id="TIGR00172">
    <property type="entry name" value="maf"/>
    <property type="match status" value="1"/>
</dbReference>
<comment type="function">
    <text evidence="4">Nucleoside triphosphate pyrophosphatase that hydrolyzes dTTP and UTP. May have a dual role in cell division arrest and in preventing the incorporation of modified nucleotides into cellular nucleic acids.</text>
</comment>
<evidence type="ECO:0000256" key="4">
    <source>
        <dbReference type="HAMAP-Rule" id="MF_00528"/>
    </source>
</evidence>
<comment type="catalytic activity">
    <reaction evidence="4">
        <text>dTTP + H2O = dTMP + diphosphate + H(+)</text>
        <dbReference type="Rhea" id="RHEA:28534"/>
        <dbReference type="ChEBI" id="CHEBI:15377"/>
        <dbReference type="ChEBI" id="CHEBI:15378"/>
        <dbReference type="ChEBI" id="CHEBI:33019"/>
        <dbReference type="ChEBI" id="CHEBI:37568"/>
        <dbReference type="ChEBI" id="CHEBI:63528"/>
        <dbReference type="EC" id="3.6.1.9"/>
    </reaction>
</comment>
<dbReference type="RefSeq" id="WP_037404921.1">
    <property type="nucleotide sequence ID" value="NZ_JFZV01000001.1"/>
</dbReference>
<proteinExistence type="inferred from homology"/>
<dbReference type="PANTHER" id="PTHR43213:SF5">
    <property type="entry name" value="BIFUNCTIONAL DTTP_UTP PYROPHOSPHATASE_METHYLTRANSFERASE PROTEIN-RELATED"/>
    <property type="match status" value="1"/>
</dbReference>
<organism evidence="5 6">
    <name type="scientific">Snodgrassella communis</name>
    <dbReference type="NCBI Taxonomy" id="2946699"/>
    <lineage>
        <taxon>Bacteria</taxon>
        <taxon>Pseudomonadati</taxon>
        <taxon>Pseudomonadota</taxon>
        <taxon>Betaproteobacteria</taxon>
        <taxon>Neisseriales</taxon>
        <taxon>Neisseriaceae</taxon>
        <taxon>Snodgrassella</taxon>
    </lineage>
</organism>
<dbReference type="eggNOG" id="COG0424">
    <property type="taxonomic scope" value="Bacteria"/>
</dbReference>
<comment type="caution">
    <text evidence="4">Lacks conserved residue(s) required for the propagation of feature annotation.</text>
</comment>
<dbReference type="AlphaFoldDB" id="A0A066TKN2"/>
<feature type="active site" description="Proton acceptor" evidence="4">
    <location>
        <position position="78"/>
    </location>
</feature>
<feature type="site" description="Important for substrate specificity" evidence="4">
    <location>
        <position position="161"/>
    </location>
</feature>
<dbReference type="InterPro" id="IPR029001">
    <property type="entry name" value="ITPase-like_fam"/>
</dbReference>
<keyword evidence="3 4" id="KW-0546">Nucleotide metabolism</keyword>
<dbReference type="HAMAP" id="MF_00528">
    <property type="entry name" value="Maf"/>
    <property type="match status" value="1"/>
</dbReference>
<evidence type="ECO:0000256" key="1">
    <source>
        <dbReference type="ARBA" id="ARBA00001968"/>
    </source>
</evidence>
<dbReference type="GO" id="GO:0047429">
    <property type="term" value="F:nucleoside triphosphate diphosphatase activity"/>
    <property type="evidence" value="ECO:0007669"/>
    <property type="project" value="UniProtKB-EC"/>
</dbReference>
<evidence type="ECO:0000313" key="6">
    <source>
        <dbReference type="Proteomes" id="UP000027170"/>
    </source>
</evidence>
<comment type="similarity">
    <text evidence="4">Belongs to the Maf family. YhdE subfamily.</text>
</comment>
<dbReference type="EMBL" id="JFZV01000001">
    <property type="protein sequence ID" value="KDN15656.1"/>
    <property type="molecule type" value="Genomic_DNA"/>
</dbReference>
<evidence type="ECO:0000313" key="5">
    <source>
        <dbReference type="EMBL" id="KDN15656.1"/>
    </source>
</evidence>
<comment type="caution">
    <text evidence="5">The sequence shown here is derived from an EMBL/GenBank/DDBJ whole genome shotgun (WGS) entry which is preliminary data.</text>
</comment>
<keyword evidence="6" id="KW-1185">Reference proteome</keyword>
<gene>
    <name evidence="5" type="ORF">SALWKB29_0075</name>
</gene>
<protein>
    <recommendedName>
        <fullName evidence="4">dTTP/UTP pyrophosphatase</fullName>
        <shortName evidence="4">dTTPase/UTPase</shortName>
        <ecNumber evidence="4">3.6.1.9</ecNumber>
    </recommendedName>
    <alternativeName>
        <fullName evidence="4">Nucleoside triphosphate pyrophosphatase</fullName>
    </alternativeName>
    <alternativeName>
        <fullName evidence="4">Nucleotide pyrophosphatase</fullName>
        <shortName evidence="4">Nucleotide PPase</shortName>
    </alternativeName>
</protein>
<dbReference type="EC" id="3.6.1.9" evidence="4"/>
<comment type="subcellular location">
    <subcellularLocation>
        <location evidence="4">Cytoplasm</location>
    </subcellularLocation>
</comment>
<dbReference type="Gene3D" id="3.90.950.10">
    <property type="match status" value="1"/>
</dbReference>
<dbReference type="GO" id="GO:0005737">
    <property type="term" value="C:cytoplasm"/>
    <property type="evidence" value="ECO:0007669"/>
    <property type="project" value="UniProtKB-SubCell"/>
</dbReference>
<dbReference type="PIRSF" id="PIRSF006305">
    <property type="entry name" value="Maf"/>
    <property type="match status" value="1"/>
</dbReference>
<comment type="catalytic activity">
    <reaction evidence="4">
        <text>UTP + H2O = UMP + diphosphate + H(+)</text>
        <dbReference type="Rhea" id="RHEA:29395"/>
        <dbReference type="ChEBI" id="CHEBI:15377"/>
        <dbReference type="ChEBI" id="CHEBI:15378"/>
        <dbReference type="ChEBI" id="CHEBI:33019"/>
        <dbReference type="ChEBI" id="CHEBI:46398"/>
        <dbReference type="ChEBI" id="CHEBI:57865"/>
        <dbReference type="EC" id="3.6.1.9"/>
    </reaction>
</comment>
<dbReference type="OrthoDB" id="9807767at2"/>
<dbReference type="GO" id="GO:0009117">
    <property type="term" value="P:nucleotide metabolic process"/>
    <property type="evidence" value="ECO:0007669"/>
    <property type="project" value="UniProtKB-KW"/>
</dbReference>
<sequence>MNPPTIYLASGSPRRREILTNLGYHVLRLPAEIDETPYPSENATDYVQRMARMKNSAALTTWQQNQQQPPEFPLISADTTVSLNNLILGKPASPDDAFRILKLLSGRQHQVHTAVCIYWHNHTSDILQTSTVHFAPLQDEQITAYIATGEPLDKAGAYGIQGLGGMLVEYISGSFTGIMGLPVYETTQLLSQYGCTPLNQSQSISSVPV</sequence>
<dbReference type="Proteomes" id="UP000027170">
    <property type="component" value="Unassembled WGS sequence"/>
</dbReference>
<comment type="cofactor">
    <cofactor evidence="1 4">
        <name>a divalent metal cation</name>
        <dbReference type="ChEBI" id="CHEBI:60240"/>
    </cofactor>
</comment>
<evidence type="ECO:0000256" key="3">
    <source>
        <dbReference type="ARBA" id="ARBA00023080"/>
    </source>
</evidence>
<accession>A0A066TKN2</accession>
<name>A0A066TKN2_9NEIS</name>
<evidence type="ECO:0000256" key="2">
    <source>
        <dbReference type="ARBA" id="ARBA00022801"/>
    </source>
</evidence>
<feature type="site" description="Important for substrate specificity" evidence="4">
    <location>
        <position position="14"/>
    </location>
</feature>
<keyword evidence="2 4" id="KW-0378">Hydrolase</keyword>
<dbReference type="InterPro" id="IPR003697">
    <property type="entry name" value="Maf-like"/>
</dbReference>
<dbReference type="Pfam" id="PF02545">
    <property type="entry name" value="Maf"/>
    <property type="match status" value="1"/>
</dbReference>
<feature type="site" description="Important for substrate specificity" evidence="4">
    <location>
        <position position="79"/>
    </location>
</feature>